<evidence type="ECO:0000256" key="3">
    <source>
        <dbReference type="ARBA" id="ARBA00023163"/>
    </source>
</evidence>
<dbReference type="InterPro" id="IPR009057">
    <property type="entry name" value="Homeodomain-like_sf"/>
</dbReference>
<evidence type="ECO:0000256" key="4">
    <source>
        <dbReference type="PROSITE-ProRule" id="PRU00335"/>
    </source>
</evidence>
<feature type="DNA-binding region" description="H-T-H motif" evidence="4">
    <location>
        <begin position="29"/>
        <end position="48"/>
    </location>
</feature>
<dbReference type="PANTHER" id="PTHR47506">
    <property type="entry name" value="TRANSCRIPTIONAL REGULATORY PROTEIN"/>
    <property type="match status" value="1"/>
</dbReference>
<dbReference type="Gene3D" id="1.10.357.10">
    <property type="entry name" value="Tetracycline Repressor, domain 2"/>
    <property type="match status" value="1"/>
</dbReference>
<keyword evidence="1" id="KW-0805">Transcription regulation</keyword>
<dbReference type="PRINTS" id="PR00455">
    <property type="entry name" value="HTHTETR"/>
</dbReference>
<dbReference type="EMBL" id="BJOU01000011">
    <property type="protein sequence ID" value="GED98834.1"/>
    <property type="molecule type" value="Genomic_DNA"/>
</dbReference>
<dbReference type="GO" id="GO:0003677">
    <property type="term" value="F:DNA binding"/>
    <property type="evidence" value="ECO:0007669"/>
    <property type="project" value="UniProtKB-UniRule"/>
</dbReference>
<dbReference type="PROSITE" id="PS50977">
    <property type="entry name" value="HTH_TETR_2"/>
    <property type="match status" value="1"/>
</dbReference>
<dbReference type="AlphaFoldDB" id="A0A7I9V068"/>
<dbReference type="OrthoDB" id="3766519at2"/>
<feature type="domain" description="HTH tetR-type" evidence="5">
    <location>
        <begin position="6"/>
        <end position="66"/>
    </location>
</feature>
<dbReference type="Proteomes" id="UP000444980">
    <property type="component" value="Unassembled WGS sequence"/>
</dbReference>
<organism evidence="6 7">
    <name type="scientific">Gordonia crocea</name>
    <dbReference type="NCBI Taxonomy" id="589162"/>
    <lineage>
        <taxon>Bacteria</taxon>
        <taxon>Bacillati</taxon>
        <taxon>Actinomycetota</taxon>
        <taxon>Actinomycetes</taxon>
        <taxon>Mycobacteriales</taxon>
        <taxon>Gordoniaceae</taxon>
        <taxon>Gordonia</taxon>
    </lineage>
</organism>
<evidence type="ECO:0000256" key="1">
    <source>
        <dbReference type="ARBA" id="ARBA00023015"/>
    </source>
</evidence>
<sequence>MARPAEPGRTALLEAGVDVAAERGLAGLSVNAVVDAAGMAKGSFYHHFPNRREYLVALHRNYHDTLTAEVLAAIDGLTPGPDRLRVGIDAFLDGCRRTKATKALLAQSRTAADLLPEVVARNAAATALMTPDIAVIGWHDPDAVAAMAVAMVAETALAELYEDGVRSDLRAAIHTMLTAGPAGPR</sequence>
<comment type="caution">
    <text evidence="6">The sequence shown here is derived from an EMBL/GenBank/DDBJ whole genome shotgun (WGS) entry which is preliminary data.</text>
</comment>
<name>A0A7I9V068_9ACTN</name>
<gene>
    <name evidence="6" type="ORF">nbrc107697_28730</name>
</gene>
<accession>A0A7I9V068</accession>
<keyword evidence="3" id="KW-0804">Transcription</keyword>
<dbReference type="RefSeq" id="WP_161928205.1">
    <property type="nucleotide sequence ID" value="NZ_BJOU01000011.1"/>
</dbReference>
<protein>
    <submittedName>
        <fullName evidence="6">TetR family transcriptional regulator</fullName>
    </submittedName>
</protein>
<evidence type="ECO:0000313" key="6">
    <source>
        <dbReference type="EMBL" id="GED98834.1"/>
    </source>
</evidence>
<dbReference type="InterPro" id="IPR001647">
    <property type="entry name" value="HTH_TetR"/>
</dbReference>
<dbReference type="SUPFAM" id="SSF46689">
    <property type="entry name" value="Homeodomain-like"/>
    <property type="match status" value="1"/>
</dbReference>
<keyword evidence="2 4" id="KW-0238">DNA-binding</keyword>
<evidence type="ECO:0000256" key="2">
    <source>
        <dbReference type="ARBA" id="ARBA00023125"/>
    </source>
</evidence>
<dbReference type="Pfam" id="PF00440">
    <property type="entry name" value="TetR_N"/>
    <property type="match status" value="1"/>
</dbReference>
<evidence type="ECO:0000313" key="7">
    <source>
        <dbReference type="Proteomes" id="UP000444980"/>
    </source>
</evidence>
<evidence type="ECO:0000259" key="5">
    <source>
        <dbReference type="PROSITE" id="PS50977"/>
    </source>
</evidence>
<proteinExistence type="predicted"/>
<dbReference type="PANTHER" id="PTHR47506:SF6">
    <property type="entry name" value="HTH-TYPE TRANSCRIPTIONAL REPRESSOR NEMR"/>
    <property type="match status" value="1"/>
</dbReference>
<reference evidence="7" key="1">
    <citation type="submission" date="2019-06" db="EMBL/GenBank/DDBJ databases">
        <title>Gordonia isolated from sludge of a wastewater treatment plant.</title>
        <authorList>
            <person name="Tamura T."/>
            <person name="Aoyama K."/>
            <person name="Kang Y."/>
            <person name="Saito S."/>
            <person name="Akiyama N."/>
            <person name="Yazawa K."/>
            <person name="Gonoi T."/>
            <person name="Mikami Y."/>
        </authorList>
    </citation>
    <scope>NUCLEOTIDE SEQUENCE [LARGE SCALE GENOMIC DNA]</scope>
    <source>
        <strain evidence="7">NBRC 107697</strain>
    </source>
</reference>
<keyword evidence="7" id="KW-1185">Reference proteome</keyword>